<dbReference type="GeneID" id="36623708"/>
<protein>
    <submittedName>
        <fullName evidence="1">Uncharacterized protein</fullName>
    </submittedName>
</protein>
<sequence>MGSGPSVTRKAIRWCGAWIQMQAPGLAWLTFQLVHAAGVPLRTAVVVLVSVPLALVPPKLLKPSIPALSPSRAALPVNWPLPQSISSFLGPL</sequence>
<dbReference type="RefSeq" id="XP_024774693.1">
    <property type="nucleotide sequence ID" value="XM_024915142.1"/>
</dbReference>
<dbReference type="AlphaFoldDB" id="A0A2T4AD97"/>
<keyword evidence="2" id="KW-1185">Reference proteome</keyword>
<accession>A0A2T4AD97</accession>
<reference evidence="1 2" key="1">
    <citation type="submission" date="2016-07" db="EMBL/GenBank/DDBJ databases">
        <title>Multiple horizontal gene transfer events from other fungi enriched the ability of initially mycotrophic Trichoderma (Ascomycota) to feed on dead plant biomass.</title>
        <authorList>
            <consortium name="DOE Joint Genome Institute"/>
            <person name="Aerts A."/>
            <person name="Atanasova L."/>
            <person name="Chenthamara K."/>
            <person name="Zhang J."/>
            <person name="Grujic M."/>
            <person name="Henrissat B."/>
            <person name="Kuo A."/>
            <person name="Salamov A."/>
            <person name="Lipzen A."/>
            <person name="Labutti K."/>
            <person name="Barry K."/>
            <person name="Miao Y."/>
            <person name="Rahimi M.J."/>
            <person name="Shen Q."/>
            <person name="Grigoriev I.V."/>
            <person name="Kubicek C.P."/>
            <person name="Druzhinina I.S."/>
        </authorList>
    </citation>
    <scope>NUCLEOTIDE SEQUENCE [LARGE SCALE GENOMIC DNA]</scope>
    <source>
        <strain evidence="1 2">CBS 226.95</strain>
    </source>
</reference>
<organism evidence="1 2">
    <name type="scientific">Trichoderma harzianum CBS 226.95</name>
    <dbReference type="NCBI Taxonomy" id="983964"/>
    <lineage>
        <taxon>Eukaryota</taxon>
        <taxon>Fungi</taxon>
        <taxon>Dikarya</taxon>
        <taxon>Ascomycota</taxon>
        <taxon>Pezizomycotina</taxon>
        <taxon>Sordariomycetes</taxon>
        <taxon>Hypocreomycetidae</taxon>
        <taxon>Hypocreales</taxon>
        <taxon>Hypocreaceae</taxon>
        <taxon>Trichoderma</taxon>
    </lineage>
</organism>
<dbReference type="Proteomes" id="UP000241690">
    <property type="component" value="Unassembled WGS sequence"/>
</dbReference>
<evidence type="ECO:0000313" key="2">
    <source>
        <dbReference type="Proteomes" id="UP000241690"/>
    </source>
</evidence>
<evidence type="ECO:0000313" key="1">
    <source>
        <dbReference type="EMBL" id="PTB55016.1"/>
    </source>
</evidence>
<dbReference type="EMBL" id="KZ679680">
    <property type="protein sequence ID" value="PTB55016.1"/>
    <property type="molecule type" value="Genomic_DNA"/>
</dbReference>
<proteinExistence type="predicted"/>
<name>A0A2T4AD97_TRIHA</name>
<gene>
    <name evidence="1" type="ORF">M431DRAFT_435816</name>
</gene>